<name>A0A1G8NSX1_9CLOT</name>
<evidence type="ECO:0000313" key="3">
    <source>
        <dbReference type="EMBL" id="SDI82600.1"/>
    </source>
</evidence>
<dbReference type="AlphaFoldDB" id="A0A1G8NSX1"/>
<evidence type="ECO:0000256" key="1">
    <source>
        <dbReference type="SAM" id="Coils"/>
    </source>
</evidence>
<dbReference type="EMBL" id="FNDZ01000004">
    <property type="protein sequence ID" value="SDI82600.1"/>
    <property type="molecule type" value="Genomic_DNA"/>
</dbReference>
<keyword evidence="2" id="KW-1133">Transmembrane helix</keyword>
<dbReference type="NCBIfam" id="NF038403">
    <property type="entry name" value="perm_prefix_1"/>
    <property type="match status" value="1"/>
</dbReference>
<gene>
    <name evidence="3" type="ORF">SAMN05421804_104276</name>
</gene>
<feature type="transmembrane region" description="Helical" evidence="2">
    <location>
        <begin position="302"/>
        <end position="321"/>
    </location>
</feature>
<organism evidence="3 4">
    <name type="scientific">Proteiniclasticum ruminis</name>
    <dbReference type="NCBI Taxonomy" id="398199"/>
    <lineage>
        <taxon>Bacteria</taxon>
        <taxon>Bacillati</taxon>
        <taxon>Bacillota</taxon>
        <taxon>Clostridia</taxon>
        <taxon>Eubacteriales</taxon>
        <taxon>Clostridiaceae</taxon>
        <taxon>Proteiniclasticum</taxon>
    </lineage>
</organism>
<feature type="transmembrane region" description="Helical" evidence="2">
    <location>
        <begin position="104"/>
        <end position="124"/>
    </location>
</feature>
<proteinExistence type="predicted"/>
<keyword evidence="2" id="KW-0472">Membrane</keyword>
<sequence>MDTIRTYLENMFLHLPKNPEVRRAKEELLSMMEDKYQELKREGRSENEAIGIVISEFGNLEEIAEELGLTNFMHQENKRKNLRVISKEDASHFMENREKASYKVALGVVLTIWSPILLIILSSTEKEFLGVQNGGMALGLFVLIVMVAIAVGLFILSGVEYGRYDLDKNADFTLDFQAETYLRNEEERNRLSMAIKIIIGVVVCIVSVLPLILLGILDVRDEMLIMAVALLLFLVGSAVFLFVLAGSQQSSMDILLKKGEYSMEARKRSKKAETIGSIYWPLIVLVYLYWSFTSGLWGFTWIIWPLAGLLFAAMVGVAGLISKEEKNE</sequence>
<dbReference type="Proteomes" id="UP000183255">
    <property type="component" value="Unassembled WGS sequence"/>
</dbReference>
<feature type="transmembrane region" description="Helical" evidence="2">
    <location>
        <begin position="193"/>
        <end position="217"/>
    </location>
</feature>
<evidence type="ECO:0000256" key="2">
    <source>
        <dbReference type="SAM" id="Phobius"/>
    </source>
</evidence>
<feature type="transmembrane region" description="Helical" evidence="2">
    <location>
        <begin position="272"/>
        <end position="290"/>
    </location>
</feature>
<dbReference type="InterPro" id="IPR047928">
    <property type="entry name" value="Perm_prefix_1"/>
</dbReference>
<accession>A0A1G8NSX1</accession>
<feature type="transmembrane region" description="Helical" evidence="2">
    <location>
        <begin position="136"/>
        <end position="159"/>
    </location>
</feature>
<dbReference type="RefSeq" id="WP_031575692.1">
    <property type="nucleotide sequence ID" value="NZ_FNDZ01000004.1"/>
</dbReference>
<keyword evidence="1" id="KW-0175">Coiled coil</keyword>
<reference evidence="3 4" key="1">
    <citation type="submission" date="2016-10" db="EMBL/GenBank/DDBJ databases">
        <authorList>
            <person name="de Groot N.N."/>
        </authorList>
    </citation>
    <scope>NUCLEOTIDE SEQUENCE [LARGE SCALE GENOMIC DNA]</scope>
    <source>
        <strain evidence="3 4">CGMCC 1.5058</strain>
    </source>
</reference>
<feature type="transmembrane region" description="Helical" evidence="2">
    <location>
        <begin position="223"/>
        <end position="245"/>
    </location>
</feature>
<feature type="coiled-coil region" evidence="1">
    <location>
        <begin position="22"/>
        <end position="49"/>
    </location>
</feature>
<evidence type="ECO:0000313" key="4">
    <source>
        <dbReference type="Proteomes" id="UP000183255"/>
    </source>
</evidence>
<keyword evidence="2" id="KW-0812">Transmembrane</keyword>
<protein>
    <submittedName>
        <fullName evidence="3">Uncharacterized protein</fullName>
    </submittedName>
</protein>